<organism evidence="9 10">
    <name type="scientific">Geodia barretti</name>
    <name type="common">Barrett's horny sponge</name>
    <dbReference type="NCBI Taxonomy" id="519541"/>
    <lineage>
        <taxon>Eukaryota</taxon>
        <taxon>Metazoa</taxon>
        <taxon>Porifera</taxon>
        <taxon>Demospongiae</taxon>
        <taxon>Heteroscleromorpha</taxon>
        <taxon>Tetractinellida</taxon>
        <taxon>Astrophorina</taxon>
        <taxon>Geodiidae</taxon>
        <taxon>Geodia</taxon>
    </lineage>
</organism>
<keyword evidence="6" id="KW-0539">Nucleus</keyword>
<comment type="subcellular location">
    <subcellularLocation>
        <location evidence="1">Nucleus inner membrane</location>
    </subcellularLocation>
</comment>
<reference evidence="9" key="1">
    <citation type="submission" date="2023-03" db="EMBL/GenBank/DDBJ databases">
        <authorList>
            <person name="Steffen K."/>
            <person name="Cardenas P."/>
        </authorList>
    </citation>
    <scope>NUCLEOTIDE SEQUENCE</scope>
</reference>
<keyword evidence="3 7" id="KW-0812">Transmembrane</keyword>
<comment type="caution">
    <text evidence="9">The sequence shown here is derived from an EMBL/GenBank/DDBJ whole genome shotgun (WGS) entry which is preliminary data.</text>
</comment>
<dbReference type="Gene3D" id="1.10.10.1180">
    <property type="entry name" value="MAN1, winged-helix domain"/>
    <property type="match status" value="1"/>
</dbReference>
<dbReference type="GO" id="GO:0005637">
    <property type="term" value="C:nuclear inner membrane"/>
    <property type="evidence" value="ECO:0007669"/>
    <property type="project" value="UniProtKB-SubCell"/>
</dbReference>
<dbReference type="InterPro" id="IPR018996">
    <property type="entry name" value="Man1/Src1-like_C"/>
</dbReference>
<evidence type="ECO:0000313" key="9">
    <source>
        <dbReference type="EMBL" id="CAI8056175.1"/>
    </source>
</evidence>
<name>A0AA35TXA1_GEOBA</name>
<evidence type="ECO:0000256" key="6">
    <source>
        <dbReference type="ARBA" id="ARBA00023242"/>
    </source>
</evidence>
<keyword evidence="2" id="KW-0597">Phosphoprotein</keyword>
<dbReference type="GO" id="GO:0031490">
    <property type="term" value="F:chromatin DNA binding"/>
    <property type="evidence" value="ECO:0007669"/>
    <property type="project" value="TreeGrafter"/>
</dbReference>
<gene>
    <name evidence="9" type="ORF">GBAR_LOCUS30613</name>
</gene>
<evidence type="ECO:0000256" key="7">
    <source>
        <dbReference type="SAM" id="Phobius"/>
    </source>
</evidence>
<evidence type="ECO:0000256" key="5">
    <source>
        <dbReference type="ARBA" id="ARBA00023136"/>
    </source>
</evidence>
<dbReference type="AlphaFoldDB" id="A0AA35TXA1"/>
<dbReference type="Proteomes" id="UP001174909">
    <property type="component" value="Unassembled WGS sequence"/>
</dbReference>
<proteinExistence type="predicted"/>
<evidence type="ECO:0000256" key="2">
    <source>
        <dbReference type="ARBA" id="ARBA00022553"/>
    </source>
</evidence>
<keyword evidence="10" id="KW-1185">Reference proteome</keyword>
<evidence type="ECO:0000259" key="8">
    <source>
        <dbReference type="Pfam" id="PF09402"/>
    </source>
</evidence>
<keyword evidence="5 7" id="KW-0472">Membrane</keyword>
<protein>
    <submittedName>
        <fullName evidence="9">Inner nuclear membrane protein Man1</fullName>
    </submittedName>
</protein>
<dbReference type="GO" id="GO:0006998">
    <property type="term" value="P:nuclear envelope organization"/>
    <property type="evidence" value="ECO:0007669"/>
    <property type="project" value="TreeGrafter"/>
</dbReference>
<dbReference type="InterPro" id="IPR041885">
    <property type="entry name" value="MAN1_winged_helix_dom"/>
</dbReference>
<dbReference type="PANTHER" id="PTHR13428:SF12">
    <property type="entry name" value="INNER NUCLEAR MEMBRANE PROTEIN MAN1"/>
    <property type="match status" value="1"/>
</dbReference>
<evidence type="ECO:0000256" key="3">
    <source>
        <dbReference type="ARBA" id="ARBA00022692"/>
    </source>
</evidence>
<sequence>MEEPEAKFARVAALKMADILHKRAVQYVCGTKDVPSLAMSLGELRQMDELKDVSKDDMKNVFYLVLVNPHWNIRWMDSSNKTVADWTHYPQSSDRLAIFSPSPPFKCRLFLKLAGLWSMLQWIILAILGGVVVCAVFALYQKKKRRQESAVFSMVGRIMDVMKYHYKKSSTKKDLLPYLAIIHVRDMLIPPSERSVSLHANANAV</sequence>
<dbReference type="PANTHER" id="PTHR13428">
    <property type="entry name" value="INNER NUCLEAR MEMBRANE PROTEIN MAN1 LEM DOMAIN CONTAINING PROTEIN"/>
    <property type="match status" value="1"/>
</dbReference>
<feature type="transmembrane region" description="Helical" evidence="7">
    <location>
        <begin position="119"/>
        <end position="140"/>
    </location>
</feature>
<evidence type="ECO:0000256" key="4">
    <source>
        <dbReference type="ARBA" id="ARBA00022989"/>
    </source>
</evidence>
<dbReference type="Pfam" id="PF09402">
    <property type="entry name" value="MSC"/>
    <property type="match status" value="1"/>
</dbReference>
<evidence type="ECO:0000313" key="10">
    <source>
        <dbReference type="Proteomes" id="UP001174909"/>
    </source>
</evidence>
<keyword evidence="4 7" id="KW-1133">Transmembrane helix</keyword>
<dbReference type="InterPro" id="IPR052277">
    <property type="entry name" value="INM_ESCRT-Associated"/>
</dbReference>
<evidence type="ECO:0000256" key="1">
    <source>
        <dbReference type="ARBA" id="ARBA00004540"/>
    </source>
</evidence>
<accession>A0AA35TXA1</accession>
<dbReference type="EMBL" id="CASHTH010004335">
    <property type="protein sequence ID" value="CAI8056175.1"/>
    <property type="molecule type" value="Genomic_DNA"/>
</dbReference>
<feature type="domain" description="Man1/Src1-like C-terminal" evidence="8">
    <location>
        <begin position="11"/>
        <end position="189"/>
    </location>
</feature>